<name>A0AAW1LY20_POPJA</name>
<dbReference type="AlphaFoldDB" id="A0AAW1LY20"/>
<evidence type="ECO:0000313" key="1">
    <source>
        <dbReference type="EMBL" id="KAK9739319.1"/>
    </source>
</evidence>
<evidence type="ECO:0000313" key="2">
    <source>
        <dbReference type="Proteomes" id="UP001458880"/>
    </source>
</evidence>
<comment type="caution">
    <text evidence="1">The sequence shown here is derived from an EMBL/GenBank/DDBJ whole genome shotgun (WGS) entry which is preliminary data.</text>
</comment>
<protein>
    <submittedName>
        <fullName evidence="1">Uncharacterized protein</fullName>
    </submittedName>
</protein>
<organism evidence="1 2">
    <name type="scientific">Popillia japonica</name>
    <name type="common">Japanese beetle</name>
    <dbReference type="NCBI Taxonomy" id="7064"/>
    <lineage>
        <taxon>Eukaryota</taxon>
        <taxon>Metazoa</taxon>
        <taxon>Ecdysozoa</taxon>
        <taxon>Arthropoda</taxon>
        <taxon>Hexapoda</taxon>
        <taxon>Insecta</taxon>
        <taxon>Pterygota</taxon>
        <taxon>Neoptera</taxon>
        <taxon>Endopterygota</taxon>
        <taxon>Coleoptera</taxon>
        <taxon>Polyphaga</taxon>
        <taxon>Scarabaeiformia</taxon>
        <taxon>Scarabaeidae</taxon>
        <taxon>Rutelinae</taxon>
        <taxon>Popillia</taxon>
    </lineage>
</organism>
<dbReference type="EMBL" id="JASPKY010000076">
    <property type="protein sequence ID" value="KAK9739319.1"/>
    <property type="molecule type" value="Genomic_DNA"/>
</dbReference>
<keyword evidence="2" id="KW-1185">Reference proteome</keyword>
<dbReference type="Proteomes" id="UP001458880">
    <property type="component" value="Unassembled WGS sequence"/>
</dbReference>
<gene>
    <name evidence="1" type="ORF">QE152_g9170</name>
</gene>
<proteinExistence type="predicted"/>
<accession>A0AAW1LY20</accession>
<reference evidence="1 2" key="1">
    <citation type="journal article" date="2024" name="BMC Genomics">
        <title>De novo assembly and annotation of Popillia japonica's genome with initial clues to its potential as an invasive pest.</title>
        <authorList>
            <person name="Cucini C."/>
            <person name="Boschi S."/>
            <person name="Funari R."/>
            <person name="Cardaioli E."/>
            <person name="Iannotti N."/>
            <person name="Marturano G."/>
            <person name="Paoli F."/>
            <person name="Bruttini M."/>
            <person name="Carapelli A."/>
            <person name="Frati F."/>
            <person name="Nardi F."/>
        </authorList>
    </citation>
    <scope>NUCLEOTIDE SEQUENCE [LARGE SCALE GENOMIC DNA]</scope>
    <source>
        <strain evidence="1">DMR45628</strain>
    </source>
</reference>
<sequence>MEEAKKKWFFANKLYWNSKKTQQLDFSMSRRLQSGSIKVLGLHMDSKLSRSAHIDETAKELSAAVFSIRKIKYVATASWARLAYLANFHHIAMYRLQFWRMAAEADRIFKLQKKEAWK</sequence>